<dbReference type="RefSeq" id="WP_115326819.1">
    <property type="nucleotide sequence ID" value="NZ_JACKST010000158.1"/>
</dbReference>
<dbReference type="PRINTS" id="PR01438">
    <property type="entry name" value="UNVRSLSTRESS"/>
</dbReference>
<evidence type="ECO:0000313" key="6">
    <source>
        <dbReference type="Proteomes" id="UP000254291"/>
    </source>
</evidence>
<dbReference type="PANTHER" id="PTHR46268:SF27">
    <property type="entry name" value="UNIVERSAL STRESS PROTEIN RV2623"/>
    <property type="match status" value="1"/>
</dbReference>
<evidence type="ECO:0000259" key="4">
    <source>
        <dbReference type="Pfam" id="PF00582"/>
    </source>
</evidence>
<dbReference type="EMBL" id="UGQM01000001">
    <property type="protein sequence ID" value="STZ42155.1"/>
    <property type="molecule type" value="Genomic_DNA"/>
</dbReference>
<dbReference type="Proteomes" id="UP000254291">
    <property type="component" value="Unassembled WGS sequence"/>
</dbReference>
<dbReference type="Gene3D" id="3.40.50.620">
    <property type="entry name" value="HUPs"/>
    <property type="match status" value="2"/>
</dbReference>
<feature type="domain" description="UspA" evidence="4">
    <location>
        <begin position="4"/>
        <end position="136"/>
    </location>
</feature>
<proteinExistence type="inferred from homology"/>
<dbReference type="Pfam" id="PF00582">
    <property type="entry name" value="Usp"/>
    <property type="match status" value="2"/>
</dbReference>
<dbReference type="InterPro" id="IPR006016">
    <property type="entry name" value="UspA"/>
</dbReference>
<protein>
    <submittedName>
        <fullName evidence="5">UspA domain-containing protein</fullName>
    </submittedName>
</protein>
<sequence>MHLTVGYLATPTGDDGIALASALAKTFNATVDVVIVVRAELPDGHPGRAEYQQMLIRRGEEWVAQAVAALAADGVAAGSAVIVGESFAQTLVEFAEGKASDLIVVGGARDGFFGRHTIGPVTGALLHISPIPVALAPRGYAEDPDDTIEALTAAVPTRPGDDNPLPFTIRLAALAQLRIRMLSLVSAENLAEAGSAREVRALQRAAAEENLAVAARELPEAPDIESLVADGMTLESALKKLKWDDGDLLVVGSSRFAAPKRIFLGSTASRILAGVDVPVIVVPREG</sequence>
<dbReference type="PANTHER" id="PTHR46268">
    <property type="entry name" value="STRESS RESPONSE PROTEIN NHAX"/>
    <property type="match status" value="1"/>
</dbReference>
<organism evidence="5 6">
    <name type="scientific">Mycolicibacterium gilvum</name>
    <dbReference type="NCBI Taxonomy" id="1804"/>
    <lineage>
        <taxon>Bacteria</taxon>
        <taxon>Bacillati</taxon>
        <taxon>Actinomycetota</taxon>
        <taxon>Actinomycetes</taxon>
        <taxon>Mycobacteriales</taxon>
        <taxon>Mycobacteriaceae</taxon>
        <taxon>Mycolicibacterium</taxon>
    </lineage>
</organism>
<evidence type="ECO:0000256" key="1">
    <source>
        <dbReference type="ARBA" id="ARBA00008791"/>
    </source>
</evidence>
<evidence type="ECO:0000256" key="2">
    <source>
        <dbReference type="ARBA" id="ARBA00022741"/>
    </source>
</evidence>
<keyword evidence="2" id="KW-0547">Nucleotide-binding</keyword>
<accession>A0A378SIG7</accession>
<dbReference type="InterPro" id="IPR014729">
    <property type="entry name" value="Rossmann-like_a/b/a_fold"/>
</dbReference>
<dbReference type="InterPro" id="IPR006015">
    <property type="entry name" value="Universal_stress_UspA"/>
</dbReference>
<comment type="similarity">
    <text evidence="1">Belongs to the universal stress protein A family.</text>
</comment>
<feature type="domain" description="UspA" evidence="4">
    <location>
        <begin position="167"/>
        <end position="283"/>
    </location>
</feature>
<evidence type="ECO:0000313" key="5">
    <source>
        <dbReference type="EMBL" id="STZ42155.1"/>
    </source>
</evidence>
<dbReference type="AlphaFoldDB" id="A0A378SIG7"/>
<dbReference type="GO" id="GO:0005524">
    <property type="term" value="F:ATP binding"/>
    <property type="evidence" value="ECO:0007669"/>
    <property type="project" value="UniProtKB-KW"/>
</dbReference>
<gene>
    <name evidence="5" type="ORF">NCTC10742_01366</name>
</gene>
<dbReference type="CDD" id="cd00293">
    <property type="entry name" value="USP-like"/>
    <property type="match status" value="2"/>
</dbReference>
<reference evidence="5 6" key="1">
    <citation type="submission" date="2018-06" db="EMBL/GenBank/DDBJ databases">
        <authorList>
            <consortium name="Pathogen Informatics"/>
            <person name="Doyle S."/>
        </authorList>
    </citation>
    <scope>NUCLEOTIDE SEQUENCE [LARGE SCALE GENOMIC DNA]</scope>
    <source>
        <strain evidence="5 6">NCTC10742</strain>
    </source>
</reference>
<dbReference type="SUPFAM" id="SSF52402">
    <property type="entry name" value="Adenine nucleotide alpha hydrolases-like"/>
    <property type="match status" value="2"/>
</dbReference>
<name>A0A378SIG7_9MYCO</name>
<keyword evidence="3" id="KW-0067">ATP-binding</keyword>
<evidence type="ECO:0000256" key="3">
    <source>
        <dbReference type="ARBA" id="ARBA00022840"/>
    </source>
</evidence>